<reference evidence="2 3" key="1">
    <citation type="submission" date="2017-06" db="EMBL/GenBank/DDBJ databases">
        <title>Draft genome of Pseudomonas nitroreducens DF05.</title>
        <authorList>
            <person name="Iyer R."/>
        </authorList>
    </citation>
    <scope>NUCLEOTIDE SEQUENCE [LARGE SCALE GENOMIC DNA]</scope>
    <source>
        <strain evidence="2 3">DF05</strain>
    </source>
</reference>
<dbReference type="EMBL" id="NJBA01000004">
    <property type="protein sequence ID" value="OWP50731.1"/>
    <property type="molecule type" value="Genomic_DNA"/>
</dbReference>
<dbReference type="RefSeq" id="WP_017516676.1">
    <property type="nucleotide sequence ID" value="NZ_CP189774.1"/>
</dbReference>
<organism evidence="2 3">
    <name type="scientific">Pseudomonas nitroreducens</name>
    <dbReference type="NCBI Taxonomy" id="46680"/>
    <lineage>
        <taxon>Bacteria</taxon>
        <taxon>Pseudomonadati</taxon>
        <taxon>Pseudomonadota</taxon>
        <taxon>Gammaproteobacteria</taxon>
        <taxon>Pseudomonadales</taxon>
        <taxon>Pseudomonadaceae</taxon>
        <taxon>Pseudomonas</taxon>
    </lineage>
</organism>
<sequence length="183" mass="19789">MGKPHTPFRLAALVLPLLLAGCSTKASNPCDEPLSGEACRQERLLYQNDMLQAKLLIASGDLANYELAEALLARAMEQDERGEASFYMALLKIKEGPQVDEVLPLLENAAEAGQPYAVALLYKIWSEPFLVEQADPGKAQRYQTAYGSLDVARSGYPSFEKATALVNALLNEPPAVAGQPAQP</sequence>
<protein>
    <recommendedName>
        <fullName evidence="4">Sel1 repeat family protein</fullName>
    </recommendedName>
</protein>
<name>A0A2D0AF37_PSENT</name>
<dbReference type="PROSITE" id="PS51257">
    <property type="entry name" value="PROKAR_LIPOPROTEIN"/>
    <property type="match status" value="1"/>
</dbReference>
<dbReference type="STRING" id="46680.GCA_000807755_05557"/>
<feature type="chain" id="PRO_5012519424" description="Sel1 repeat family protein" evidence="1">
    <location>
        <begin position="27"/>
        <end position="183"/>
    </location>
</feature>
<evidence type="ECO:0000313" key="2">
    <source>
        <dbReference type="EMBL" id="OWP50731.1"/>
    </source>
</evidence>
<accession>A0A2D0AF37</accession>
<evidence type="ECO:0008006" key="4">
    <source>
        <dbReference type="Google" id="ProtNLM"/>
    </source>
</evidence>
<dbReference type="Proteomes" id="UP000198145">
    <property type="component" value="Unassembled WGS sequence"/>
</dbReference>
<feature type="signal peptide" evidence="1">
    <location>
        <begin position="1"/>
        <end position="26"/>
    </location>
</feature>
<proteinExistence type="predicted"/>
<comment type="caution">
    <text evidence="2">The sequence shown here is derived from an EMBL/GenBank/DDBJ whole genome shotgun (WGS) entry which is preliminary data.</text>
</comment>
<evidence type="ECO:0000256" key="1">
    <source>
        <dbReference type="SAM" id="SignalP"/>
    </source>
</evidence>
<keyword evidence="1" id="KW-0732">Signal</keyword>
<dbReference type="AlphaFoldDB" id="A0A2D0AF37"/>
<evidence type="ECO:0000313" key="3">
    <source>
        <dbReference type="Proteomes" id="UP000198145"/>
    </source>
</evidence>
<dbReference type="eggNOG" id="ENOG503030R">
    <property type="taxonomic scope" value="Bacteria"/>
</dbReference>
<gene>
    <name evidence="2" type="ORF">CEG18_14460</name>
</gene>